<evidence type="ECO:0000313" key="9">
    <source>
        <dbReference type="EMBL" id="HIZ03065.1"/>
    </source>
</evidence>
<protein>
    <submittedName>
        <fullName evidence="9">Carbohydrate ABC transporter permease</fullName>
    </submittedName>
</protein>
<sequence>MQRKVRGIGKKIIMNIIFVCFLLYAISLIYPLIWAFLSSLKTSTEYMTTNKINLPQTWEFYNYVKAFQILNIDGNNMFTMLFNSIWFTVGGSFVGMAVSTMVAYVVAKYRFPGGQTIYWIAIVTMMIPVVGSMPSQFKVYTALGIIESPLLLIAFAGGFGFNFMILYSFFKSLPSSYIEAGFIDGAGHFTCFFRIMIPQAIPVVSALAIVSAIGFWNDYNTPLLFLKNFPTLSSGLYMYQIINTRNLDMPTLFAGILMSMIPIVALFTVFQNSIMDISLSGGLKG</sequence>
<feature type="transmembrane region" description="Helical" evidence="7">
    <location>
        <begin position="85"/>
        <end position="105"/>
    </location>
</feature>
<keyword evidence="3" id="KW-1003">Cell membrane</keyword>
<dbReference type="GO" id="GO:0055085">
    <property type="term" value="P:transmembrane transport"/>
    <property type="evidence" value="ECO:0007669"/>
    <property type="project" value="InterPro"/>
</dbReference>
<feature type="transmembrane region" description="Helical" evidence="7">
    <location>
        <begin position="191"/>
        <end position="216"/>
    </location>
</feature>
<keyword evidence="2 7" id="KW-0813">Transport</keyword>
<evidence type="ECO:0000256" key="3">
    <source>
        <dbReference type="ARBA" id="ARBA00022475"/>
    </source>
</evidence>
<dbReference type="SUPFAM" id="SSF161098">
    <property type="entry name" value="MetI-like"/>
    <property type="match status" value="1"/>
</dbReference>
<dbReference type="AlphaFoldDB" id="A0A9D2CYA2"/>
<evidence type="ECO:0000256" key="6">
    <source>
        <dbReference type="ARBA" id="ARBA00023136"/>
    </source>
</evidence>
<organism evidence="9 10">
    <name type="scientific">Candidatus Borkfalkia avistercoris</name>
    <dbReference type="NCBI Taxonomy" id="2838504"/>
    <lineage>
        <taxon>Bacteria</taxon>
        <taxon>Bacillati</taxon>
        <taxon>Bacillota</taxon>
        <taxon>Clostridia</taxon>
        <taxon>Christensenellales</taxon>
        <taxon>Christensenellaceae</taxon>
        <taxon>Candidatus Borkfalkia</taxon>
    </lineage>
</organism>
<reference evidence="9" key="1">
    <citation type="journal article" date="2021" name="PeerJ">
        <title>Extensive microbial diversity within the chicken gut microbiome revealed by metagenomics and culture.</title>
        <authorList>
            <person name="Gilroy R."/>
            <person name="Ravi A."/>
            <person name="Getino M."/>
            <person name="Pursley I."/>
            <person name="Horton D.L."/>
            <person name="Alikhan N.F."/>
            <person name="Baker D."/>
            <person name="Gharbi K."/>
            <person name="Hall N."/>
            <person name="Watson M."/>
            <person name="Adriaenssens E.M."/>
            <person name="Foster-Nyarko E."/>
            <person name="Jarju S."/>
            <person name="Secka A."/>
            <person name="Antonio M."/>
            <person name="Oren A."/>
            <person name="Chaudhuri R.R."/>
            <person name="La Ragione R."/>
            <person name="Hildebrand F."/>
            <person name="Pallen M.J."/>
        </authorList>
    </citation>
    <scope>NUCLEOTIDE SEQUENCE</scope>
    <source>
        <strain evidence="9">CHK187-5294</strain>
    </source>
</reference>
<evidence type="ECO:0000256" key="5">
    <source>
        <dbReference type="ARBA" id="ARBA00022989"/>
    </source>
</evidence>
<dbReference type="EMBL" id="DXCL01000011">
    <property type="protein sequence ID" value="HIZ03065.1"/>
    <property type="molecule type" value="Genomic_DNA"/>
</dbReference>
<dbReference type="GO" id="GO:0005886">
    <property type="term" value="C:plasma membrane"/>
    <property type="evidence" value="ECO:0007669"/>
    <property type="project" value="UniProtKB-SubCell"/>
</dbReference>
<dbReference type="PANTHER" id="PTHR43744">
    <property type="entry name" value="ABC TRANSPORTER PERMEASE PROTEIN MG189-RELATED-RELATED"/>
    <property type="match status" value="1"/>
</dbReference>
<evidence type="ECO:0000313" key="10">
    <source>
        <dbReference type="Proteomes" id="UP000824132"/>
    </source>
</evidence>
<feature type="transmembrane region" description="Helical" evidence="7">
    <location>
        <begin position="117"/>
        <end position="137"/>
    </location>
</feature>
<comment type="caution">
    <text evidence="9">The sequence shown here is derived from an EMBL/GenBank/DDBJ whole genome shotgun (WGS) entry which is preliminary data.</text>
</comment>
<dbReference type="PROSITE" id="PS50928">
    <property type="entry name" value="ABC_TM1"/>
    <property type="match status" value="1"/>
</dbReference>
<dbReference type="Proteomes" id="UP000824132">
    <property type="component" value="Unassembled WGS sequence"/>
</dbReference>
<keyword evidence="6 7" id="KW-0472">Membrane</keyword>
<dbReference type="InterPro" id="IPR035906">
    <property type="entry name" value="MetI-like_sf"/>
</dbReference>
<evidence type="ECO:0000256" key="7">
    <source>
        <dbReference type="RuleBase" id="RU363032"/>
    </source>
</evidence>
<reference evidence="9" key="2">
    <citation type="submission" date="2021-04" db="EMBL/GenBank/DDBJ databases">
        <authorList>
            <person name="Gilroy R."/>
        </authorList>
    </citation>
    <scope>NUCLEOTIDE SEQUENCE</scope>
    <source>
        <strain evidence="9">CHK187-5294</strain>
    </source>
</reference>
<feature type="transmembrane region" description="Helical" evidence="7">
    <location>
        <begin position="12"/>
        <end position="37"/>
    </location>
</feature>
<feature type="transmembrane region" description="Helical" evidence="7">
    <location>
        <begin position="252"/>
        <end position="270"/>
    </location>
</feature>
<dbReference type="Gene3D" id="1.10.3720.10">
    <property type="entry name" value="MetI-like"/>
    <property type="match status" value="1"/>
</dbReference>
<comment type="subcellular location">
    <subcellularLocation>
        <location evidence="1 7">Cell membrane</location>
        <topology evidence="1 7">Multi-pass membrane protein</topology>
    </subcellularLocation>
</comment>
<name>A0A9D2CYA2_9FIRM</name>
<dbReference type="InterPro" id="IPR000515">
    <property type="entry name" value="MetI-like"/>
</dbReference>
<proteinExistence type="inferred from homology"/>
<dbReference type="Pfam" id="PF00528">
    <property type="entry name" value="BPD_transp_1"/>
    <property type="match status" value="1"/>
</dbReference>
<keyword evidence="5 7" id="KW-1133">Transmembrane helix</keyword>
<feature type="domain" description="ABC transmembrane type-1" evidence="8">
    <location>
        <begin position="81"/>
        <end position="270"/>
    </location>
</feature>
<gene>
    <name evidence="9" type="ORF">H9727_02140</name>
</gene>
<feature type="transmembrane region" description="Helical" evidence="7">
    <location>
        <begin position="149"/>
        <end position="170"/>
    </location>
</feature>
<accession>A0A9D2CYA2</accession>
<keyword evidence="4 7" id="KW-0812">Transmembrane</keyword>
<evidence type="ECO:0000256" key="4">
    <source>
        <dbReference type="ARBA" id="ARBA00022692"/>
    </source>
</evidence>
<comment type="similarity">
    <text evidence="7">Belongs to the binding-protein-dependent transport system permease family.</text>
</comment>
<dbReference type="CDD" id="cd06261">
    <property type="entry name" value="TM_PBP2"/>
    <property type="match status" value="1"/>
</dbReference>
<evidence type="ECO:0000259" key="8">
    <source>
        <dbReference type="PROSITE" id="PS50928"/>
    </source>
</evidence>
<evidence type="ECO:0000256" key="2">
    <source>
        <dbReference type="ARBA" id="ARBA00022448"/>
    </source>
</evidence>
<evidence type="ECO:0000256" key="1">
    <source>
        <dbReference type="ARBA" id="ARBA00004651"/>
    </source>
</evidence>
<dbReference type="PANTHER" id="PTHR43744:SF6">
    <property type="entry name" value="ABC TRANSPORTER PERMEASE PROTEIN YESQ-RELATED"/>
    <property type="match status" value="1"/>
</dbReference>